<sequence>MVENVIIEDVTAAERVRELAHEVRTLTIDMQDSARSNAFVEAVEVLERAGTFKELFCTLRTATVSNLEVRFSSLEEPNDWEIGMITLRDLLRDSSRHLRILRLYGDIPWTTEIARRIQTTIMQLPRLAVVGLKDVMLNAKIVQHLSVLLDLKEIDITEVVNMDGVLDVVGVAVAQYNFLALRIVKITCEISRALKAVNSSWTEVVSSTASEEEYSTGLMHSR</sequence>
<protein>
    <submittedName>
        <fullName evidence="1">Uncharacterized protein</fullName>
    </submittedName>
</protein>
<organism evidence="1 2">
    <name type="scientific">Calocera cornea HHB12733</name>
    <dbReference type="NCBI Taxonomy" id="1353952"/>
    <lineage>
        <taxon>Eukaryota</taxon>
        <taxon>Fungi</taxon>
        <taxon>Dikarya</taxon>
        <taxon>Basidiomycota</taxon>
        <taxon>Agaricomycotina</taxon>
        <taxon>Dacrymycetes</taxon>
        <taxon>Dacrymycetales</taxon>
        <taxon>Dacrymycetaceae</taxon>
        <taxon>Calocera</taxon>
    </lineage>
</organism>
<dbReference type="InParanoid" id="A0A165DRY8"/>
<dbReference type="Proteomes" id="UP000076842">
    <property type="component" value="Unassembled WGS sequence"/>
</dbReference>
<dbReference type="EMBL" id="KV424038">
    <property type="protein sequence ID" value="KZT53417.1"/>
    <property type="molecule type" value="Genomic_DNA"/>
</dbReference>
<dbReference type="AlphaFoldDB" id="A0A165DRY8"/>
<accession>A0A165DRY8</accession>
<reference evidence="1 2" key="1">
    <citation type="journal article" date="2016" name="Mol. Biol. Evol.">
        <title>Comparative Genomics of Early-Diverging Mushroom-Forming Fungi Provides Insights into the Origins of Lignocellulose Decay Capabilities.</title>
        <authorList>
            <person name="Nagy L.G."/>
            <person name="Riley R."/>
            <person name="Tritt A."/>
            <person name="Adam C."/>
            <person name="Daum C."/>
            <person name="Floudas D."/>
            <person name="Sun H."/>
            <person name="Yadav J.S."/>
            <person name="Pangilinan J."/>
            <person name="Larsson K.H."/>
            <person name="Matsuura K."/>
            <person name="Barry K."/>
            <person name="Labutti K."/>
            <person name="Kuo R."/>
            <person name="Ohm R.A."/>
            <person name="Bhattacharya S.S."/>
            <person name="Shirouzu T."/>
            <person name="Yoshinaga Y."/>
            <person name="Martin F.M."/>
            <person name="Grigoriev I.V."/>
            <person name="Hibbett D.S."/>
        </authorList>
    </citation>
    <scope>NUCLEOTIDE SEQUENCE [LARGE SCALE GENOMIC DNA]</scope>
    <source>
        <strain evidence="1 2">HHB12733</strain>
    </source>
</reference>
<name>A0A165DRY8_9BASI</name>
<keyword evidence="2" id="KW-1185">Reference proteome</keyword>
<evidence type="ECO:0000313" key="1">
    <source>
        <dbReference type="EMBL" id="KZT53417.1"/>
    </source>
</evidence>
<evidence type="ECO:0000313" key="2">
    <source>
        <dbReference type="Proteomes" id="UP000076842"/>
    </source>
</evidence>
<proteinExistence type="predicted"/>
<gene>
    <name evidence="1" type="ORF">CALCODRAFT_486376</name>
</gene>